<evidence type="ECO:0000313" key="2">
    <source>
        <dbReference type="EMBL" id="CCB57857.1"/>
    </source>
</evidence>
<keyword evidence="3" id="KW-1185">Reference proteome</keyword>
<gene>
    <name evidence="2" type="ordered locus">VIT_02s0012g02140</name>
</gene>
<evidence type="ECO:0000256" key="1">
    <source>
        <dbReference type="SAM" id="MobiDB-lite"/>
    </source>
</evidence>
<organism evidence="2 3">
    <name type="scientific">Vitis vinifera</name>
    <name type="common">Grape</name>
    <dbReference type="NCBI Taxonomy" id="29760"/>
    <lineage>
        <taxon>Eukaryota</taxon>
        <taxon>Viridiplantae</taxon>
        <taxon>Streptophyta</taxon>
        <taxon>Embryophyta</taxon>
        <taxon>Tracheophyta</taxon>
        <taxon>Spermatophyta</taxon>
        <taxon>Magnoliopsida</taxon>
        <taxon>eudicotyledons</taxon>
        <taxon>Gunneridae</taxon>
        <taxon>Pentapetalae</taxon>
        <taxon>rosids</taxon>
        <taxon>Vitales</taxon>
        <taxon>Vitaceae</taxon>
        <taxon>Viteae</taxon>
        <taxon>Vitis</taxon>
    </lineage>
</organism>
<dbReference type="AlphaFoldDB" id="F6HT47"/>
<proteinExistence type="predicted"/>
<feature type="region of interest" description="Disordered" evidence="1">
    <location>
        <begin position="1"/>
        <end position="20"/>
    </location>
</feature>
<evidence type="ECO:0000313" key="3">
    <source>
        <dbReference type="Proteomes" id="UP000009183"/>
    </source>
</evidence>
<dbReference type="PaxDb" id="29760-VIT_02s0012g02140.t01"/>
<accession>F6HT47</accession>
<dbReference type="InParanoid" id="F6HT47"/>
<sequence>MPRREKKTLPPRPLIKGGLQRPIHSTTCLNHQIGNQPEFIICLMKKYRSS</sequence>
<dbReference type="HOGENOM" id="CLU_3128169_0_0_1"/>
<name>F6HT47_VITVI</name>
<dbReference type="EMBL" id="FN596247">
    <property type="protein sequence ID" value="CCB57857.1"/>
    <property type="molecule type" value="Genomic_DNA"/>
</dbReference>
<reference evidence="3" key="1">
    <citation type="journal article" date="2007" name="Nature">
        <title>The grapevine genome sequence suggests ancestral hexaploidization in major angiosperm phyla.</title>
        <authorList>
            <consortium name="The French-Italian Public Consortium for Grapevine Genome Characterization."/>
            <person name="Jaillon O."/>
            <person name="Aury J.-M."/>
            <person name="Noel B."/>
            <person name="Policriti A."/>
            <person name="Clepet C."/>
            <person name="Casagrande A."/>
            <person name="Choisne N."/>
            <person name="Aubourg S."/>
            <person name="Vitulo N."/>
            <person name="Jubin C."/>
            <person name="Vezzi A."/>
            <person name="Legeai F."/>
            <person name="Hugueney P."/>
            <person name="Dasilva C."/>
            <person name="Horner D."/>
            <person name="Mica E."/>
            <person name="Jublot D."/>
            <person name="Poulain J."/>
            <person name="Bruyere C."/>
            <person name="Billault A."/>
            <person name="Segurens B."/>
            <person name="Gouyvenoux M."/>
            <person name="Ugarte E."/>
            <person name="Cattonaro F."/>
            <person name="Anthouard V."/>
            <person name="Vico V."/>
            <person name="Del Fabbro C."/>
            <person name="Alaux M."/>
            <person name="Di Gaspero G."/>
            <person name="Dumas V."/>
            <person name="Felice N."/>
            <person name="Paillard S."/>
            <person name="Juman I."/>
            <person name="Moroldo M."/>
            <person name="Scalabrin S."/>
            <person name="Canaguier A."/>
            <person name="Le Clainche I."/>
            <person name="Malacrida G."/>
            <person name="Durand E."/>
            <person name="Pesole G."/>
            <person name="Laucou V."/>
            <person name="Chatelet P."/>
            <person name="Merdinoglu D."/>
            <person name="Delledonne M."/>
            <person name="Pezzotti M."/>
            <person name="Lecharny A."/>
            <person name="Scarpelli C."/>
            <person name="Artiguenave F."/>
            <person name="Pe M.E."/>
            <person name="Valle G."/>
            <person name="Morgante M."/>
            <person name="Caboche M."/>
            <person name="Adam-Blondon A.-F."/>
            <person name="Weissenbach J."/>
            <person name="Quetier F."/>
            <person name="Wincker P."/>
        </authorList>
    </citation>
    <scope>NUCLEOTIDE SEQUENCE [LARGE SCALE GENOMIC DNA]</scope>
    <source>
        <strain evidence="3">cv. Pinot noir / PN40024</strain>
    </source>
</reference>
<dbReference type="Proteomes" id="UP000009183">
    <property type="component" value="Chromosome 2"/>
</dbReference>
<protein>
    <submittedName>
        <fullName evidence="2">Uncharacterized protein</fullName>
    </submittedName>
</protein>